<reference evidence="2" key="1">
    <citation type="submission" date="2023-08" db="EMBL/GenBank/DDBJ databases">
        <title>Draft sequence of the Babesia gibsoni genome.</title>
        <authorList>
            <person name="Yamagishi J.Y."/>
            <person name="Xuan X.X."/>
        </authorList>
    </citation>
    <scope>NUCLEOTIDE SEQUENCE</scope>
    <source>
        <strain evidence="2">Azabu</strain>
    </source>
</reference>
<accession>A0AAD8PDG7</accession>
<dbReference type="GO" id="GO:0034058">
    <property type="term" value="P:endosomal vesicle fusion"/>
    <property type="evidence" value="ECO:0007669"/>
    <property type="project" value="TreeGrafter"/>
</dbReference>
<sequence length="1859" mass="208699">MYQTKLNELLAVEISDCSDGDSSDVSSQSEGAKNGTLPHYNEILNDILQSKECESVSESAVESPYLSLLAKEKSNALVVERRDSELHKYECLSNASLGNISISISTGSCDNGGIVDARTKEELHDKTHIQSLESCRSGLDVSIQGSEGICEPDTSKDVHDCLCRMKCETLVDHLLEACGPVFQNLRSVVRHQLISSKNIHKVSYILNSGTRKSQHEDKKFDPPADEEENQHYDELTTLESTKLCLESLGISQRHLQSSEKSKLLIRQRHNISKGLTTLGLFRDTIILNDVNTLNVAGINLPSSMSFTCIATNNTFLVAGTSSGSILVGDVYHHNYERHFSPNEENDEPKEAYNEETLSWIEIDKHEDNSVTFVDVLSGANWIVVGYGDGRVKLLQINKTTAHGKLFEASKTGGTEGVSAPEQTNHSRGFGLMADAVSSAFGGLKKSGSYALCSAKVFMDAVMLCKFTIVDSHEEIICANSKSVAILSYSKTVLSHNLAVNMLSNFNANVLVGDEIVDVSCLRSNPQAKYISGMNVGGLVAIITRTKCVVISTKPDVSVLFKVPFNDYYKKLPVDTKALPPSATWMVLNNSGDIKPLLLIMLTNRLSFTLCDMVMRKSGSPTAVCTNVGYIKFGVAVRNIRIVSRDIVAAIDANNTMSLFQVNVFNNVMYYDILRSFDLSASGPKHDLWEGMANLSSVVSVQTRIVKLVANSYKKFSALVAELFGAKRNELFFELRVVCLYILTKEGIWSCELHSWIKAIGELTLKKRFSEALAICNALHQGLVPGLLDYKAYVENIQKLILYVIHQSSAHIIRLSKLMDNTCISIVDDTDEEWPDNVKLDIMSQINRLCCSMFDVCIALDMHESLNELVYRCFATLKHENIFVKYVLLNYFDGRLDLTKLRPEIFEAILDIYDTALDYIYNECLETTEGVEDCIVRMRDAIEAKNNDKCIVPISDNNLKVEEHVLIYEILCNNLSYLYTFCSRSEIPLSREKAVCRLSKHAQWHCFVYCSELIGNDIHLALDILSSEASNKLGAMRTGVKQSPGGEADILCDSENLFVVRVLYSVLNSCLTLENCGMNSETTLSTFCKVFAYITSRGSFKPSFPLKANHSYARSELEYEDEAIDLDNMERLTLRTTFNGDSEPCALQMLMSTSPRLLFTCLANLFLRSQSNFEDYSDFLGSKIDVFNFILDALISCMNSLEEHQSTFIIRQMLSTLIIAASVFTDSLFLDLRTQVVAVYTLITESGHLECDGFVDTEPASTTELILEDGSFNVRYYLNNFRKKSDDLFENVRQFNISIETTKALVKMHIRKCLQAIYQKYDCQTSWTKNAHFANMKRFCSELTNLVSDVGTRLFLCEAIGDYDKVIAAYESLGRDKLFTYLKVCINCIKEDSPDVECTVNQLLFRDPAMQKEFLKVLMNSIPMLIGVDIKSSTDLLVEIFSLPKIAYIFSDPDLQFSQDIVLSTLKGFPELQLMVLNALLAMEQGSSQTDGYFTQYLRLLAEHDKKSMCTILKRQKALNIKSCLDICMSAHIYDAVAYLLMRAGDFEGAANWILKAFKLYAHDLEMCQRLVEDAQYMCKNFEQHITYDTLERLWFGILSCVVMDVTDEKAAVLIEMVFNVGILKFTKHTHALLELEKYESVKVGRFKSSLETLLHDLDCQTFMVKEASNMSNIVLNREFRRGIDYNRQGIVVEIQQGSQDEQMYCLICNRETIPALELESDDEREQLPANTNRKNAPSPSADTAMRNISPFEQHLGILYTLISLADKGSGTDSENRASTYHLTNLYNDRLSAFVNKKQWVSSNRVPWNLAASGLASQFVPAIEKQLGGDRINQSINVFWCGHIFHVTCAPHRCPICSSG</sequence>
<gene>
    <name evidence="2" type="ORF">BgAZ_401410</name>
</gene>
<dbReference type="EMBL" id="JAVEPI010000004">
    <property type="protein sequence ID" value="KAK1442111.1"/>
    <property type="molecule type" value="Genomic_DNA"/>
</dbReference>
<keyword evidence="3" id="KW-1185">Reference proteome</keyword>
<dbReference type="GO" id="GO:0030897">
    <property type="term" value="C:HOPS complex"/>
    <property type="evidence" value="ECO:0007669"/>
    <property type="project" value="TreeGrafter"/>
</dbReference>
<dbReference type="Pfam" id="PF23556">
    <property type="entry name" value="TPR_Vps41"/>
    <property type="match status" value="1"/>
</dbReference>
<evidence type="ECO:0000313" key="2">
    <source>
        <dbReference type="EMBL" id="KAK1442111.1"/>
    </source>
</evidence>
<dbReference type="PANTHER" id="PTHR12616">
    <property type="entry name" value="VACUOLAR PROTEIN SORTING VPS41"/>
    <property type="match status" value="1"/>
</dbReference>
<comment type="caution">
    <text evidence="2">The sequence shown here is derived from an EMBL/GenBank/DDBJ whole genome shotgun (WGS) entry which is preliminary data.</text>
</comment>
<dbReference type="SUPFAM" id="SSF50978">
    <property type="entry name" value="WD40 repeat-like"/>
    <property type="match status" value="1"/>
</dbReference>
<dbReference type="InterPro" id="IPR045111">
    <property type="entry name" value="Vps41/Vps8"/>
</dbReference>
<feature type="region of interest" description="Disordered" evidence="1">
    <location>
        <begin position="17"/>
        <end position="36"/>
    </location>
</feature>
<proteinExistence type="predicted"/>
<dbReference type="PANTHER" id="PTHR12616:SF8">
    <property type="entry name" value="VACUOLAR PROTEIN SORTING-ASSOCIATED PROTEIN 8 HOMOLOG"/>
    <property type="match status" value="1"/>
</dbReference>
<protein>
    <submittedName>
        <fullName evidence="2">Vacuolar protein sorting vps41 domain containing protein</fullName>
    </submittedName>
</protein>
<dbReference type="InterPro" id="IPR036322">
    <property type="entry name" value="WD40_repeat_dom_sf"/>
</dbReference>
<dbReference type="Proteomes" id="UP001230268">
    <property type="component" value="Unassembled WGS sequence"/>
</dbReference>
<dbReference type="GO" id="GO:0006623">
    <property type="term" value="P:protein targeting to vacuole"/>
    <property type="evidence" value="ECO:0007669"/>
    <property type="project" value="InterPro"/>
</dbReference>
<evidence type="ECO:0000313" key="3">
    <source>
        <dbReference type="Proteomes" id="UP001230268"/>
    </source>
</evidence>
<organism evidence="2 3">
    <name type="scientific">Babesia gibsoni</name>
    <dbReference type="NCBI Taxonomy" id="33632"/>
    <lineage>
        <taxon>Eukaryota</taxon>
        <taxon>Sar</taxon>
        <taxon>Alveolata</taxon>
        <taxon>Apicomplexa</taxon>
        <taxon>Aconoidasida</taxon>
        <taxon>Piroplasmida</taxon>
        <taxon>Babesiidae</taxon>
        <taxon>Babesia</taxon>
    </lineage>
</organism>
<name>A0AAD8PDG7_BABGI</name>
<dbReference type="GO" id="GO:0005770">
    <property type="term" value="C:late endosome"/>
    <property type="evidence" value="ECO:0007669"/>
    <property type="project" value="TreeGrafter"/>
</dbReference>
<feature type="compositionally biased region" description="Polar residues" evidence="1">
    <location>
        <begin position="1728"/>
        <end position="1741"/>
    </location>
</feature>
<feature type="region of interest" description="Disordered" evidence="1">
    <location>
        <begin position="1718"/>
        <end position="1744"/>
    </location>
</feature>
<dbReference type="Pfam" id="PF23410">
    <property type="entry name" value="Beta-prop_VPS8"/>
    <property type="match status" value="1"/>
</dbReference>
<evidence type="ECO:0000256" key="1">
    <source>
        <dbReference type="SAM" id="MobiDB-lite"/>
    </source>
</evidence>
<feature type="region of interest" description="Disordered" evidence="1">
    <location>
        <begin position="210"/>
        <end position="229"/>
    </location>
</feature>
<feature type="compositionally biased region" description="Basic and acidic residues" evidence="1">
    <location>
        <begin position="213"/>
        <end position="222"/>
    </location>
</feature>